<dbReference type="OrthoDB" id="437457at2759"/>
<keyword evidence="7" id="KW-1185">Reference proteome</keyword>
<keyword evidence="1" id="KW-0479">Metal-binding</keyword>
<evidence type="ECO:0000256" key="4">
    <source>
        <dbReference type="PROSITE-ProRule" id="PRU00134"/>
    </source>
</evidence>
<evidence type="ECO:0000256" key="3">
    <source>
        <dbReference type="ARBA" id="ARBA00022833"/>
    </source>
</evidence>
<name>A0A6A5VAJ9_9PLEO</name>
<evidence type="ECO:0000256" key="2">
    <source>
        <dbReference type="ARBA" id="ARBA00022771"/>
    </source>
</evidence>
<dbReference type="Gene3D" id="6.10.140.2220">
    <property type="match status" value="1"/>
</dbReference>
<dbReference type="PROSITE" id="PS50865">
    <property type="entry name" value="ZF_MYND_2"/>
    <property type="match status" value="1"/>
</dbReference>
<sequence length="250" mass="28789">MSRPMPLGPDTREFDKPFIQAISIRQFLPHAILPEPKSWFPCAVCEAPKCWKKCSYCKAIYYCSKTCQMKDWRTHKLVCQAFAHELTRPHERHYRVLLFDTQNPKGILHWAPVTSEGFHDLRMLGTGPLTQSLYLDDRRLRYDVLILYSMRAPVSGCSRERALAKFAGRHTGSLIRGPLVVYAMVKRPEGDVDFFGRDLSRPMCEPMDVQADVLKPLKEYLALRTEYRGPIFVEQPQYAALAFVLEGFTG</sequence>
<dbReference type="InterPro" id="IPR002893">
    <property type="entry name" value="Znf_MYND"/>
</dbReference>
<dbReference type="Proteomes" id="UP000800036">
    <property type="component" value="Unassembled WGS sequence"/>
</dbReference>
<evidence type="ECO:0000313" key="7">
    <source>
        <dbReference type="Proteomes" id="UP000800036"/>
    </source>
</evidence>
<dbReference type="GO" id="GO:0008270">
    <property type="term" value="F:zinc ion binding"/>
    <property type="evidence" value="ECO:0007669"/>
    <property type="project" value="UniProtKB-KW"/>
</dbReference>
<evidence type="ECO:0000256" key="1">
    <source>
        <dbReference type="ARBA" id="ARBA00022723"/>
    </source>
</evidence>
<evidence type="ECO:0000259" key="5">
    <source>
        <dbReference type="PROSITE" id="PS50865"/>
    </source>
</evidence>
<dbReference type="SUPFAM" id="SSF144232">
    <property type="entry name" value="HIT/MYND zinc finger-like"/>
    <property type="match status" value="1"/>
</dbReference>
<proteinExistence type="predicted"/>
<dbReference type="AlphaFoldDB" id="A0A6A5VAJ9"/>
<dbReference type="Pfam" id="PF01753">
    <property type="entry name" value="zf-MYND"/>
    <property type="match status" value="1"/>
</dbReference>
<gene>
    <name evidence="6" type="ORF">BU23DRAFT_638189</name>
</gene>
<keyword evidence="2 4" id="KW-0863">Zinc-finger</keyword>
<evidence type="ECO:0000313" key="6">
    <source>
        <dbReference type="EMBL" id="KAF1974145.1"/>
    </source>
</evidence>
<dbReference type="PROSITE" id="PS01360">
    <property type="entry name" value="ZF_MYND_1"/>
    <property type="match status" value="1"/>
</dbReference>
<feature type="domain" description="MYND-type" evidence="5">
    <location>
        <begin position="42"/>
        <end position="79"/>
    </location>
</feature>
<organism evidence="6 7">
    <name type="scientific">Bimuria novae-zelandiae CBS 107.79</name>
    <dbReference type="NCBI Taxonomy" id="1447943"/>
    <lineage>
        <taxon>Eukaryota</taxon>
        <taxon>Fungi</taxon>
        <taxon>Dikarya</taxon>
        <taxon>Ascomycota</taxon>
        <taxon>Pezizomycotina</taxon>
        <taxon>Dothideomycetes</taxon>
        <taxon>Pleosporomycetidae</taxon>
        <taxon>Pleosporales</taxon>
        <taxon>Massarineae</taxon>
        <taxon>Didymosphaeriaceae</taxon>
        <taxon>Bimuria</taxon>
    </lineage>
</organism>
<protein>
    <recommendedName>
        <fullName evidence="5">MYND-type domain-containing protein</fullName>
    </recommendedName>
</protein>
<keyword evidence="3" id="KW-0862">Zinc</keyword>
<dbReference type="EMBL" id="ML976676">
    <property type="protein sequence ID" value="KAF1974145.1"/>
    <property type="molecule type" value="Genomic_DNA"/>
</dbReference>
<accession>A0A6A5VAJ9</accession>
<reference evidence="6" key="1">
    <citation type="journal article" date="2020" name="Stud. Mycol.">
        <title>101 Dothideomycetes genomes: a test case for predicting lifestyles and emergence of pathogens.</title>
        <authorList>
            <person name="Haridas S."/>
            <person name="Albert R."/>
            <person name="Binder M."/>
            <person name="Bloem J."/>
            <person name="Labutti K."/>
            <person name="Salamov A."/>
            <person name="Andreopoulos B."/>
            <person name="Baker S."/>
            <person name="Barry K."/>
            <person name="Bills G."/>
            <person name="Bluhm B."/>
            <person name="Cannon C."/>
            <person name="Castanera R."/>
            <person name="Culley D."/>
            <person name="Daum C."/>
            <person name="Ezra D."/>
            <person name="Gonzalez J."/>
            <person name="Henrissat B."/>
            <person name="Kuo A."/>
            <person name="Liang C."/>
            <person name="Lipzen A."/>
            <person name="Lutzoni F."/>
            <person name="Magnuson J."/>
            <person name="Mondo S."/>
            <person name="Nolan M."/>
            <person name="Ohm R."/>
            <person name="Pangilinan J."/>
            <person name="Park H.-J."/>
            <person name="Ramirez L."/>
            <person name="Alfaro M."/>
            <person name="Sun H."/>
            <person name="Tritt A."/>
            <person name="Yoshinaga Y."/>
            <person name="Zwiers L.-H."/>
            <person name="Turgeon B."/>
            <person name="Goodwin S."/>
            <person name="Spatafora J."/>
            <person name="Crous P."/>
            <person name="Grigoriev I."/>
        </authorList>
    </citation>
    <scope>NUCLEOTIDE SEQUENCE</scope>
    <source>
        <strain evidence="6">CBS 107.79</strain>
    </source>
</reference>